<sequence>MARRWQVAPGLVCLMLASGVEAGFSQSGSLKNLSVGSRSLIDGDRYVSNLTRLRLNPRYRYQDWIVDAAYDLELVSGSFLDSPEFALLRDAPEPRYWDLQGDIHESGTLLARHQLYRGTVQWRSPAGDFRFGRQQVNWSTALIWNPMDILNPVSPLQLEPDERVGVDAILWDKPWGALGRISAVHAPQHNDGEASTAARVKRYIGGVDAGLMAGEFADVTRIGFDGSGSVIGTGWRTEFVWSDPDASDSYWQGVADLNWSFRNGFNLALEYFYNGRPVPSGNSGLGNLLSTDPLYAGRHYTGLLAWQDINPFWQYRVVAIRNVDDASWVLYPRSTWTLPFNQEIYLTAGAQWFGGNDTSEYGTLEPLGLVEMQWYF</sequence>
<proteinExistence type="predicted"/>
<dbReference type="RefSeq" id="WP_341582603.1">
    <property type="nucleotide sequence ID" value="NZ_CP101118.1"/>
</dbReference>
<evidence type="ECO:0000313" key="3">
    <source>
        <dbReference type="Proteomes" id="UP001475781"/>
    </source>
</evidence>
<reference evidence="2 3" key="1">
    <citation type="submission" date="2022-07" db="EMBL/GenBank/DDBJ databases">
        <title>A copper resistant bacterium isolated from sediment samples of deep sea hydrothermal areas.</title>
        <authorList>
            <person name="Zeng X."/>
        </authorList>
    </citation>
    <scope>NUCLEOTIDE SEQUENCE [LARGE SCALE GENOMIC DNA]</scope>
    <source>
        <strain evidence="3">CuT 6</strain>
    </source>
</reference>
<dbReference type="EMBL" id="CP101118">
    <property type="protein sequence ID" value="WZF90344.1"/>
    <property type="molecule type" value="Genomic_DNA"/>
</dbReference>
<keyword evidence="3" id="KW-1185">Reference proteome</keyword>
<feature type="signal peptide" evidence="1">
    <location>
        <begin position="1"/>
        <end position="22"/>
    </location>
</feature>
<keyword evidence="1" id="KW-0732">Signal</keyword>
<evidence type="ECO:0000256" key="1">
    <source>
        <dbReference type="SAM" id="SignalP"/>
    </source>
</evidence>
<gene>
    <name evidence="2" type="ORF">NLK58_09230</name>
</gene>
<accession>A0ABZ2W7G2</accession>
<feature type="chain" id="PRO_5047196566" description="Alginate export domain-containing protein" evidence="1">
    <location>
        <begin position="23"/>
        <end position="376"/>
    </location>
</feature>
<protein>
    <recommendedName>
        <fullName evidence="4">Alginate export domain-containing protein</fullName>
    </recommendedName>
</protein>
<evidence type="ECO:0000313" key="2">
    <source>
        <dbReference type="EMBL" id="WZF90344.1"/>
    </source>
</evidence>
<name>A0ABZ2W7G2_9GAMM</name>
<evidence type="ECO:0008006" key="4">
    <source>
        <dbReference type="Google" id="ProtNLM"/>
    </source>
</evidence>
<organism evidence="2 3">
    <name type="scientific">Marinobacter metalliresistant</name>
    <dbReference type="NCBI Taxonomy" id="2961995"/>
    <lineage>
        <taxon>Bacteria</taxon>
        <taxon>Pseudomonadati</taxon>
        <taxon>Pseudomonadota</taxon>
        <taxon>Gammaproteobacteria</taxon>
        <taxon>Pseudomonadales</taxon>
        <taxon>Marinobacteraceae</taxon>
        <taxon>Marinobacter</taxon>
    </lineage>
</organism>
<dbReference type="Proteomes" id="UP001475781">
    <property type="component" value="Chromosome"/>
</dbReference>